<sequence length="125" mass="14281">MRKASSTTNIVDDLTSIFGGNLVDFTLSLVPVLRHLENSRTLRGKLKKDEERDWIATNVHRSARFLWSLIPRAKALAKKNECDRQTRERSTLRDIGLERQSDLEIKRWSAGKQGNFMGSTLNIAI</sequence>
<dbReference type="EMBL" id="JADFTS010000008">
    <property type="protein sequence ID" value="KAF9593143.1"/>
    <property type="molecule type" value="Genomic_DNA"/>
</dbReference>
<protein>
    <submittedName>
        <fullName evidence="1">Uncharacterized protein</fullName>
    </submittedName>
</protein>
<feature type="non-terminal residue" evidence="1">
    <location>
        <position position="125"/>
    </location>
</feature>
<dbReference type="AlphaFoldDB" id="A0A835H9Y6"/>
<proteinExistence type="predicted"/>
<evidence type="ECO:0000313" key="1">
    <source>
        <dbReference type="EMBL" id="KAF9593143.1"/>
    </source>
</evidence>
<gene>
    <name evidence="1" type="ORF">IFM89_020353</name>
</gene>
<dbReference type="Proteomes" id="UP000631114">
    <property type="component" value="Unassembled WGS sequence"/>
</dbReference>
<comment type="caution">
    <text evidence="1">The sequence shown here is derived from an EMBL/GenBank/DDBJ whole genome shotgun (WGS) entry which is preliminary data.</text>
</comment>
<evidence type="ECO:0000313" key="2">
    <source>
        <dbReference type="Proteomes" id="UP000631114"/>
    </source>
</evidence>
<reference evidence="1 2" key="1">
    <citation type="submission" date="2020-10" db="EMBL/GenBank/DDBJ databases">
        <title>The Coptis chinensis genome and diversification of protoberbering-type alkaloids.</title>
        <authorList>
            <person name="Wang B."/>
            <person name="Shu S."/>
            <person name="Song C."/>
            <person name="Liu Y."/>
        </authorList>
    </citation>
    <scope>NUCLEOTIDE SEQUENCE [LARGE SCALE GENOMIC DNA]</scope>
    <source>
        <strain evidence="1">HL-2020</strain>
        <tissue evidence="1">Leaf</tissue>
    </source>
</reference>
<keyword evidence="2" id="KW-1185">Reference proteome</keyword>
<accession>A0A835H9Y6</accession>
<name>A0A835H9Y6_9MAGN</name>
<organism evidence="1 2">
    <name type="scientific">Coptis chinensis</name>
    <dbReference type="NCBI Taxonomy" id="261450"/>
    <lineage>
        <taxon>Eukaryota</taxon>
        <taxon>Viridiplantae</taxon>
        <taxon>Streptophyta</taxon>
        <taxon>Embryophyta</taxon>
        <taxon>Tracheophyta</taxon>
        <taxon>Spermatophyta</taxon>
        <taxon>Magnoliopsida</taxon>
        <taxon>Ranunculales</taxon>
        <taxon>Ranunculaceae</taxon>
        <taxon>Coptidoideae</taxon>
        <taxon>Coptis</taxon>
    </lineage>
</organism>